<reference evidence="1" key="1">
    <citation type="submission" date="2022-07" db="EMBL/GenBank/DDBJ databases">
        <title>Phylogenomic reconstructions and comparative analyses of Kickxellomycotina fungi.</title>
        <authorList>
            <person name="Reynolds N.K."/>
            <person name="Stajich J.E."/>
            <person name="Barry K."/>
            <person name="Grigoriev I.V."/>
            <person name="Crous P."/>
            <person name="Smith M.E."/>
        </authorList>
    </citation>
    <scope>NUCLEOTIDE SEQUENCE</scope>
    <source>
        <strain evidence="1">CBS 190363</strain>
    </source>
</reference>
<evidence type="ECO:0000313" key="2">
    <source>
        <dbReference type="Proteomes" id="UP001139981"/>
    </source>
</evidence>
<proteinExistence type="predicted"/>
<evidence type="ECO:0000313" key="1">
    <source>
        <dbReference type="EMBL" id="KAJ2880838.1"/>
    </source>
</evidence>
<gene>
    <name evidence="1" type="ORF">IWW38_005885</name>
</gene>
<name>A0ACC1LVC4_9FUNG</name>
<organism evidence="1 2">
    <name type="scientific">Coemansia aciculifera</name>
    <dbReference type="NCBI Taxonomy" id="417176"/>
    <lineage>
        <taxon>Eukaryota</taxon>
        <taxon>Fungi</taxon>
        <taxon>Fungi incertae sedis</taxon>
        <taxon>Zoopagomycota</taxon>
        <taxon>Kickxellomycotina</taxon>
        <taxon>Kickxellomycetes</taxon>
        <taxon>Kickxellales</taxon>
        <taxon>Kickxellaceae</taxon>
        <taxon>Coemansia</taxon>
    </lineage>
</organism>
<sequence>MSGASARDLLRRAREQKRQRASASTTVTSSNTPQSLLSSDMNARIDGKGKLYCRICNVQVKPADISSWKIHTASRRHQHQASGAKRHRDEPSNDDTSGMSKLSILEEEEDAVAKRPKINTEAATASLLVAGYESDSEMSEARSLIDDSEPEETAGGGRLPAGFFDDGVQPDAVSDDDDDEGQKALPSGFFDNPDEQLAAETGATPGSHAVVAAEMLDERLAEFESEIAELTNTESNIATGVDLEPSSGEEAVELEELSDIWRQRTDKLFHLRSIIKDGIRDMDLKPAITKDNVDDTNSSSGSSSDSEDFSELTDWRAGGGGGSTLNRNIQ</sequence>
<protein>
    <submittedName>
        <fullName evidence="1">Uncharacterized protein</fullName>
    </submittedName>
</protein>
<dbReference type="Proteomes" id="UP001139981">
    <property type="component" value="Unassembled WGS sequence"/>
</dbReference>
<keyword evidence="2" id="KW-1185">Reference proteome</keyword>
<dbReference type="EMBL" id="JANBVB010003038">
    <property type="protein sequence ID" value="KAJ2880838.1"/>
    <property type="molecule type" value="Genomic_DNA"/>
</dbReference>
<comment type="caution">
    <text evidence="1">The sequence shown here is derived from an EMBL/GenBank/DDBJ whole genome shotgun (WGS) entry which is preliminary data.</text>
</comment>
<accession>A0ACC1LVC4</accession>